<dbReference type="Pfam" id="PF13855">
    <property type="entry name" value="LRR_8"/>
    <property type="match status" value="1"/>
</dbReference>
<feature type="signal peptide" evidence="10">
    <location>
        <begin position="1"/>
        <end position="25"/>
    </location>
</feature>
<evidence type="ECO:0000313" key="13">
    <source>
        <dbReference type="Proteomes" id="UP001054889"/>
    </source>
</evidence>
<keyword evidence="2" id="KW-0433">Leucine-rich repeat</keyword>
<dbReference type="PANTHER" id="PTHR48065">
    <property type="entry name" value="OS10G0469600 PROTEIN"/>
    <property type="match status" value="1"/>
</dbReference>
<dbReference type="Gene3D" id="3.80.10.10">
    <property type="entry name" value="Ribonuclease Inhibitor"/>
    <property type="match status" value="2"/>
</dbReference>
<keyword evidence="5" id="KW-0677">Repeat</keyword>
<evidence type="ECO:0000256" key="6">
    <source>
        <dbReference type="ARBA" id="ARBA00022989"/>
    </source>
</evidence>
<comment type="caution">
    <text evidence="12">The sequence shown here is derived from an EMBL/GenBank/DDBJ whole genome shotgun (WGS) entry which is preliminary data.</text>
</comment>
<keyword evidence="7" id="KW-0472">Membrane</keyword>
<dbReference type="FunFam" id="3.80.10.10:FF:000041">
    <property type="entry name" value="LRR receptor-like serine/threonine-protein kinase ERECTA"/>
    <property type="match status" value="1"/>
</dbReference>
<sequence length="455" mass="48249">MELFLNFLLFITIIPLCNLVSGSQAATNSSDHLALLSFKSLITADPSGVLKSWRNTSTVGYCQWHGVTCGARGQRRGLVTALQLPGLNISGIISPKIANLTFLMRLDLSKNQLHGTAPHELSLLLNLNHLDLSFNTLNGKIPPSLSHCSNLRNISLGFNSLQGEIPEEFGSLVDLQSLSLLHNNLTGTIPANSFQNLQKLELLSLAGNKLSGEIPHSLGNLTSLTYLLLNNNSFTGVIPPSLSKLSSLTKLGLVGNNLTGVIPPALGNLSNLLWLDIGYNYLTARATEGFSHTNLIGNGSFGSVYKGIIPYDGKANSVAIKSALDSFQREGAGALHMNHSNSKMIISVGTYPRRGEEGGGGGGGLGQDNSHQDTHWEERCCCSVRKKVLAERGGLDRIPVTSTAAGPSGLQPSVRHPGSGGTEGDEISWARSKGLDPINGGRCGFTRNLVGRGGS</sequence>
<dbReference type="AlphaFoldDB" id="A0AAV5BW82"/>
<dbReference type="SUPFAM" id="SSF52058">
    <property type="entry name" value="L domain-like"/>
    <property type="match status" value="1"/>
</dbReference>
<dbReference type="FunFam" id="3.80.10.10:FF:000275">
    <property type="entry name" value="Leucine-rich repeat receptor-like protein kinase"/>
    <property type="match status" value="1"/>
</dbReference>
<evidence type="ECO:0000256" key="2">
    <source>
        <dbReference type="ARBA" id="ARBA00022614"/>
    </source>
</evidence>
<keyword evidence="4 10" id="KW-0732">Signal</keyword>
<evidence type="ECO:0000256" key="3">
    <source>
        <dbReference type="ARBA" id="ARBA00022692"/>
    </source>
</evidence>
<reference evidence="12" key="2">
    <citation type="submission" date="2021-12" db="EMBL/GenBank/DDBJ databases">
        <title>Resequencing data analysis of finger millet.</title>
        <authorList>
            <person name="Hatakeyama M."/>
            <person name="Aluri S."/>
            <person name="Balachadran M.T."/>
            <person name="Sivarajan S.R."/>
            <person name="Poveda L."/>
            <person name="Shimizu-Inatsugi R."/>
            <person name="Schlapbach R."/>
            <person name="Sreeman S.M."/>
            <person name="Shimizu K.K."/>
        </authorList>
    </citation>
    <scope>NUCLEOTIDE SEQUENCE</scope>
</reference>
<evidence type="ECO:0000256" key="9">
    <source>
        <dbReference type="SAM" id="MobiDB-lite"/>
    </source>
</evidence>
<dbReference type="Pfam" id="PF08263">
    <property type="entry name" value="LRRNT_2"/>
    <property type="match status" value="1"/>
</dbReference>
<dbReference type="PRINTS" id="PR00019">
    <property type="entry name" value="LEURICHRPT"/>
</dbReference>
<feature type="domain" description="Leucine-rich repeat-containing N-terminal plant-type" evidence="11">
    <location>
        <begin position="29"/>
        <end position="69"/>
    </location>
</feature>
<evidence type="ECO:0000259" key="11">
    <source>
        <dbReference type="Pfam" id="PF08263"/>
    </source>
</evidence>
<evidence type="ECO:0000256" key="4">
    <source>
        <dbReference type="ARBA" id="ARBA00022729"/>
    </source>
</evidence>
<dbReference type="Gene3D" id="3.30.200.20">
    <property type="entry name" value="Phosphorylase Kinase, domain 1"/>
    <property type="match status" value="1"/>
</dbReference>
<dbReference type="Pfam" id="PF00560">
    <property type="entry name" value="LRR_1"/>
    <property type="match status" value="3"/>
</dbReference>
<organism evidence="12 13">
    <name type="scientific">Eleusine coracana subsp. coracana</name>
    <dbReference type="NCBI Taxonomy" id="191504"/>
    <lineage>
        <taxon>Eukaryota</taxon>
        <taxon>Viridiplantae</taxon>
        <taxon>Streptophyta</taxon>
        <taxon>Embryophyta</taxon>
        <taxon>Tracheophyta</taxon>
        <taxon>Spermatophyta</taxon>
        <taxon>Magnoliopsida</taxon>
        <taxon>Liliopsida</taxon>
        <taxon>Poales</taxon>
        <taxon>Poaceae</taxon>
        <taxon>PACMAD clade</taxon>
        <taxon>Chloridoideae</taxon>
        <taxon>Cynodonteae</taxon>
        <taxon>Eleusininae</taxon>
        <taxon>Eleusine</taxon>
    </lineage>
</organism>
<dbReference type="InterPro" id="IPR001611">
    <property type="entry name" value="Leu-rich_rpt"/>
</dbReference>
<evidence type="ECO:0000256" key="10">
    <source>
        <dbReference type="SAM" id="SignalP"/>
    </source>
</evidence>
<feature type="chain" id="PRO_5043797766" description="Leucine-rich repeat-containing N-terminal plant-type domain-containing protein" evidence="10">
    <location>
        <begin position="26"/>
        <end position="455"/>
    </location>
</feature>
<evidence type="ECO:0000256" key="8">
    <source>
        <dbReference type="ARBA" id="ARBA00023180"/>
    </source>
</evidence>
<dbReference type="SMART" id="SM00369">
    <property type="entry name" value="LRR_TYP"/>
    <property type="match status" value="6"/>
</dbReference>
<feature type="region of interest" description="Disordered" evidence="9">
    <location>
        <begin position="398"/>
        <end position="426"/>
    </location>
</feature>
<keyword evidence="8" id="KW-0325">Glycoprotein</keyword>
<dbReference type="InterPro" id="IPR003591">
    <property type="entry name" value="Leu-rich_rpt_typical-subtyp"/>
</dbReference>
<dbReference type="Proteomes" id="UP001054889">
    <property type="component" value="Unassembled WGS sequence"/>
</dbReference>
<dbReference type="SUPFAM" id="SSF56112">
    <property type="entry name" value="Protein kinase-like (PK-like)"/>
    <property type="match status" value="1"/>
</dbReference>
<evidence type="ECO:0000313" key="12">
    <source>
        <dbReference type="EMBL" id="GJM90600.1"/>
    </source>
</evidence>
<evidence type="ECO:0000256" key="1">
    <source>
        <dbReference type="ARBA" id="ARBA00004167"/>
    </source>
</evidence>
<reference evidence="12" key="1">
    <citation type="journal article" date="2018" name="DNA Res.">
        <title>Multiple hybrid de novo genome assembly of finger millet, an orphan allotetraploid crop.</title>
        <authorList>
            <person name="Hatakeyama M."/>
            <person name="Aluri S."/>
            <person name="Balachadran M.T."/>
            <person name="Sivarajan S.R."/>
            <person name="Patrignani A."/>
            <person name="Gruter S."/>
            <person name="Poveda L."/>
            <person name="Shimizu-Inatsugi R."/>
            <person name="Baeten J."/>
            <person name="Francoijs K.J."/>
            <person name="Nataraja K.N."/>
            <person name="Reddy Y.A.N."/>
            <person name="Phadnis S."/>
            <person name="Ravikumar R.L."/>
            <person name="Schlapbach R."/>
            <person name="Sreeman S.M."/>
            <person name="Shimizu K.K."/>
        </authorList>
    </citation>
    <scope>NUCLEOTIDE SEQUENCE</scope>
</reference>
<evidence type="ECO:0000256" key="7">
    <source>
        <dbReference type="ARBA" id="ARBA00023136"/>
    </source>
</evidence>
<dbReference type="GO" id="GO:0016020">
    <property type="term" value="C:membrane"/>
    <property type="evidence" value="ECO:0007669"/>
    <property type="project" value="UniProtKB-SubCell"/>
</dbReference>
<dbReference type="InterPro" id="IPR013210">
    <property type="entry name" value="LRR_N_plant-typ"/>
</dbReference>
<proteinExistence type="predicted"/>
<dbReference type="EMBL" id="BQKI01000003">
    <property type="protein sequence ID" value="GJM90600.1"/>
    <property type="molecule type" value="Genomic_DNA"/>
</dbReference>
<keyword evidence="6" id="KW-1133">Transmembrane helix</keyword>
<feature type="region of interest" description="Disordered" evidence="9">
    <location>
        <begin position="352"/>
        <end position="371"/>
    </location>
</feature>
<accession>A0AAV5BW82</accession>
<comment type="subcellular location">
    <subcellularLocation>
        <location evidence="1">Membrane</location>
        <topology evidence="1">Single-pass membrane protein</topology>
    </subcellularLocation>
</comment>
<dbReference type="InterPro" id="IPR032675">
    <property type="entry name" value="LRR_dom_sf"/>
</dbReference>
<keyword evidence="3" id="KW-0812">Transmembrane</keyword>
<dbReference type="PANTHER" id="PTHR48065:SF75">
    <property type="entry name" value="LEUCINE-RICH REPEAT-CONTAINING N-TERMINAL PLANT-TYPE DOMAIN-CONTAINING PROTEIN"/>
    <property type="match status" value="1"/>
</dbReference>
<keyword evidence="13" id="KW-1185">Reference proteome</keyword>
<gene>
    <name evidence="12" type="primary">ga06900</name>
    <name evidence="12" type="ORF">PR202_ga06900</name>
</gene>
<name>A0AAV5BW82_ELECO</name>
<dbReference type="InterPro" id="IPR011009">
    <property type="entry name" value="Kinase-like_dom_sf"/>
</dbReference>
<protein>
    <recommendedName>
        <fullName evidence="11">Leucine-rich repeat-containing N-terminal plant-type domain-containing protein</fullName>
    </recommendedName>
</protein>
<evidence type="ECO:0000256" key="5">
    <source>
        <dbReference type="ARBA" id="ARBA00022737"/>
    </source>
</evidence>